<dbReference type="Gene3D" id="3.40.50.2000">
    <property type="entry name" value="Glycogen Phosphorylase B"/>
    <property type="match status" value="1"/>
</dbReference>
<dbReference type="PANTHER" id="PTHR46401">
    <property type="entry name" value="GLYCOSYLTRANSFERASE WBBK-RELATED"/>
    <property type="match status" value="1"/>
</dbReference>
<keyword evidence="1 3" id="KW-0808">Transferase</keyword>
<feature type="domain" description="Glycosyl transferase family 1" evidence="2">
    <location>
        <begin position="185"/>
        <end position="338"/>
    </location>
</feature>
<dbReference type="Pfam" id="PF00534">
    <property type="entry name" value="Glycos_transf_1"/>
    <property type="match status" value="1"/>
</dbReference>
<accession>A0ABU8I644</accession>
<evidence type="ECO:0000313" key="4">
    <source>
        <dbReference type="Proteomes" id="UP001363035"/>
    </source>
</evidence>
<dbReference type="RefSeq" id="WP_134776379.1">
    <property type="nucleotide sequence ID" value="NZ_JAYLLN010000021.1"/>
</dbReference>
<protein>
    <submittedName>
        <fullName evidence="3">Glycosyltransferase</fullName>
        <ecNumber evidence="3">2.4.-.-</ecNumber>
    </submittedName>
</protein>
<keyword evidence="4" id="KW-1185">Reference proteome</keyword>
<keyword evidence="3" id="KW-0328">Glycosyltransferase</keyword>
<dbReference type="SUPFAM" id="SSF53756">
    <property type="entry name" value="UDP-Glycosyltransferase/glycogen phosphorylase"/>
    <property type="match status" value="1"/>
</dbReference>
<evidence type="ECO:0000256" key="1">
    <source>
        <dbReference type="ARBA" id="ARBA00022679"/>
    </source>
</evidence>
<evidence type="ECO:0000259" key="2">
    <source>
        <dbReference type="Pfam" id="PF00534"/>
    </source>
</evidence>
<evidence type="ECO:0000313" key="3">
    <source>
        <dbReference type="EMBL" id="MEI5985199.1"/>
    </source>
</evidence>
<dbReference type="InterPro" id="IPR001296">
    <property type="entry name" value="Glyco_trans_1"/>
</dbReference>
<proteinExistence type="predicted"/>
<dbReference type="EC" id="2.4.-.-" evidence="3"/>
<organism evidence="3 4">
    <name type="scientific">Sphingobacterium tenebrionis</name>
    <dbReference type="NCBI Taxonomy" id="3111775"/>
    <lineage>
        <taxon>Bacteria</taxon>
        <taxon>Pseudomonadati</taxon>
        <taxon>Bacteroidota</taxon>
        <taxon>Sphingobacteriia</taxon>
        <taxon>Sphingobacteriales</taxon>
        <taxon>Sphingobacteriaceae</taxon>
        <taxon>Sphingobacterium</taxon>
    </lineage>
</organism>
<gene>
    <name evidence="3" type="ORF">VJ786_09815</name>
</gene>
<comment type="caution">
    <text evidence="3">The sequence shown here is derived from an EMBL/GenBank/DDBJ whole genome shotgun (WGS) entry which is preliminary data.</text>
</comment>
<dbReference type="Proteomes" id="UP001363035">
    <property type="component" value="Unassembled WGS sequence"/>
</dbReference>
<name>A0ABU8I644_9SPHI</name>
<dbReference type="PANTHER" id="PTHR46401:SF2">
    <property type="entry name" value="GLYCOSYLTRANSFERASE WBBK-RELATED"/>
    <property type="match status" value="1"/>
</dbReference>
<reference evidence="3 4" key="1">
    <citation type="submission" date="2024-01" db="EMBL/GenBank/DDBJ databases">
        <title>Sphingobacterium tenebrionis sp. nov., a novel endophyte isolated from tenebrio molitor intestines.</title>
        <authorList>
            <person name="Zhang C."/>
        </authorList>
    </citation>
    <scope>NUCLEOTIDE SEQUENCE [LARGE SCALE GENOMIC DNA]</scope>
    <source>
        <strain evidence="3 4">PU5-4</strain>
    </source>
</reference>
<dbReference type="EMBL" id="JAYLLN010000021">
    <property type="protein sequence ID" value="MEI5985199.1"/>
    <property type="molecule type" value="Genomic_DNA"/>
</dbReference>
<dbReference type="GO" id="GO:0016757">
    <property type="term" value="F:glycosyltransferase activity"/>
    <property type="evidence" value="ECO:0007669"/>
    <property type="project" value="UniProtKB-KW"/>
</dbReference>
<sequence length="367" mass="43059">MKKIVISAVNLVEAGTLAILRDCLAFLSDFAPKHGYHVTAIVFKRELADFPNIEYIETTWPKKRWTNRLWYEYVSMNRISKEIGPVYLWFSLHDTSPTVKAERQAVYCHNSFSFYRWKMHDVIFAPKIVLFALMTKYIYKTNIHQNHYLVVQQEWFRKALSQMFDLNEKRIIVSPPDMDLQHAIQSNSKIQKVKSFLFAGSPNSHKNFEVICKASKILIEKYHITDFKVKITVKGNENKYAEWLYKNWKNIAQIDFMSFIPKGMLMECYNKTDCLIFPSKIESWGLPISEFKISNKPMLLADLPYAHETAQDSQLTAFFHPDDEQQLAILMKELIEGDFHQLKAVPSIEIKEPKATNWLQLFQLLLN</sequence>